<dbReference type="AlphaFoldDB" id="A0A552V7M1"/>
<name>A0A552V7M1_9FLAO</name>
<evidence type="ECO:0000313" key="2">
    <source>
        <dbReference type="Proteomes" id="UP000320643"/>
    </source>
</evidence>
<keyword evidence="1" id="KW-0418">Kinase</keyword>
<gene>
    <name evidence="1" type="ORF">FMM05_03565</name>
</gene>
<dbReference type="SUPFAM" id="SSF54211">
    <property type="entry name" value="Ribosomal protein S5 domain 2-like"/>
    <property type="match status" value="1"/>
</dbReference>
<dbReference type="RefSeq" id="WP_143371974.1">
    <property type="nucleotide sequence ID" value="NZ_VJVZ01000002.1"/>
</dbReference>
<dbReference type="InterPro" id="IPR020568">
    <property type="entry name" value="Ribosomal_Su5_D2-typ_SF"/>
</dbReference>
<comment type="caution">
    <text evidence="1">The sequence shown here is derived from an EMBL/GenBank/DDBJ whole genome shotgun (WGS) entry which is preliminary data.</text>
</comment>
<protein>
    <submittedName>
        <fullName evidence="1">GHMP kinase</fullName>
    </submittedName>
</protein>
<keyword evidence="2" id="KW-1185">Reference proteome</keyword>
<dbReference type="NCBIfam" id="NF040656">
    <property type="entry name" value="GHMP_GYDIA"/>
    <property type="match status" value="1"/>
</dbReference>
<keyword evidence="1" id="KW-0808">Transferase</keyword>
<dbReference type="InterPro" id="IPR014721">
    <property type="entry name" value="Ribsml_uS5_D2-typ_fold_subgr"/>
</dbReference>
<dbReference type="Proteomes" id="UP000320643">
    <property type="component" value="Unassembled WGS sequence"/>
</dbReference>
<proteinExistence type="predicted"/>
<accession>A0A552V7M1</accession>
<organism evidence="1 2">
    <name type="scientific">Flavobacterium zepuense</name>
    <dbReference type="NCBI Taxonomy" id="2593302"/>
    <lineage>
        <taxon>Bacteria</taxon>
        <taxon>Pseudomonadati</taxon>
        <taxon>Bacteroidota</taxon>
        <taxon>Flavobacteriia</taxon>
        <taxon>Flavobacteriales</taxon>
        <taxon>Flavobacteriaceae</taxon>
        <taxon>Flavobacterium</taxon>
    </lineage>
</organism>
<dbReference type="OrthoDB" id="5288719at2"/>
<dbReference type="GO" id="GO:0016301">
    <property type="term" value="F:kinase activity"/>
    <property type="evidence" value="ECO:0007669"/>
    <property type="project" value="UniProtKB-KW"/>
</dbReference>
<evidence type="ECO:0000313" key="1">
    <source>
        <dbReference type="EMBL" id="TRW26471.1"/>
    </source>
</evidence>
<dbReference type="Gene3D" id="3.30.230.10">
    <property type="match status" value="1"/>
</dbReference>
<dbReference type="InterPro" id="IPR047765">
    <property type="entry name" value="GHMP_GYDIA-like"/>
</dbReference>
<sequence length="303" mass="33543">MKKTFYSNGKLLITGEYTVLDGAQALALPTKSGQYLEVDSTNSGIIKWVSHDADSSIWFNEELPVEAILSNLPYTDKPEVITLINILHKAHVANPDVLQNNNGFDVKTILTFPRHWGLGTSSTLINNIAQWFGIDAYTLLAESFGGSGYDIACAQNNTAITYQLKDGLPVVSPVSFDPAFADNIWFIYLNQKQNSREAIAAYREHRKDIAQIITRIDILTNDILLAGDLQTFSSALEKHEVLMSGVLGIAPVQERLFPDFKGVVKSLGAWGGDFVMAASKDNPTQYFSDKGYTTIIPYRKMIL</sequence>
<reference evidence="1 2" key="1">
    <citation type="submission" date="2019-07" db="EMBL/GenBank/DDBJ databases">
        <title>Flavobacterium sp. nov., isolated from glacier ice.</title>
        <authorList>
            <person name="Liu Q."/>
            <person name="Xin Y.-H."/>
        </authorList>
    </citation>
    <scope>NUCLEOTIDE SEQUENCE [LARGE SCALE GENOMIC DNA]</scope>
    <source>
        <strain evidence="1 2">ZT4R6</strain>
    </source>
</reference>
<dbReference type="EMBL" id="VJVZ01000002">
    <property type="protein sequence ID" value="TRW26471.1"/>
    <property type="molecule type" value="Genomic_DNA"/>
</dbReference>